<proteinExistence type="predicted"/>
<dbReference type="PROSITE" id="PS50110">
    <property type="entry name" value="RESPONSE_REGULATORY"/>
    <property type="match status" value="1"/>
</dbReference>
<dbReference type="SUPFAM" id="SSF47384">
    <property type="entry name" value="Homodimeric domain of signal transducing histidine kinase"/>
    <property type="match status" value="1"/>
</dbReference>
<reference evidence="7 8" key="1">
    <citation type="submission" date="2019-03" db="EMBL/GenBank/DDBJ databases">
        <title>Genomic Encyclopedia of Type Strains, Phase IV (KMG-IV): sequencing the most valuable type-strain genomes for metagenomic binning, comparative biology and taxonomic classification.</title>
        <authorList>
            <person name="Goeker M."/>
        </authorList>
    </citation>
    <scope>NUCLEOTIDE SEQUENCE [LARGE SCALE GENOMIC DNA]</scope>
    <source>
        <strain evidence="7 8">DSM 21667</strain>
    </source>
</reference>
<dbReference type="InterPro" id="IPR011006">
    <property type="entry name" value="CheY-like_superfamily"/>
</dbReference>
<dbReference type="SMART" id="SM00448">
    <property type="entry name" value="REC"/>
    <property type="match status" value="1"/>
</dbReference>
<dbReference type="SUPFAM" id="SSF52172">
    <property type="entry name" value="CheY-like"/>
    <property type="match status" value="1"/>
</dbReference>
<dbReference type="InterPro" id="IPR003661">
    <property type="entry name" value="HisK_dim/P_dom"/>
</dbReference>
<sequence length="378" mass="41856">MSRPETLARERVKCLLVDDLEENLLALAALLQGPDVELLLARSGAEALELLLAHDVALALLDVQMPQMDGFELAEFMRGSERTRHVPIIFLTAGLSDARRQFKGYGSGAVDFLGKPIEPFVLRSKAEVFFQLHRQKRQLAYELEQRTRTLQLNEMFVAVLGHDLRNPLSAMIFAGSILQRSNDASTRNSADLIVQTGWRMNRMIADLLDLARARLAGGIAISPTDTDLGIVATRIKAERDVMAPRRDLQLEISGNLRGHWDSDRIEQVLNNLIGNAVEHGERDSTIELVLLGQAEDSVTIRVSSSGTIPDEALPALFTPFRDGRYRARGEGLGLGLYIVKQIVDAHAGDIHARNQDGRSVFELRLPRFAPGSQLEGEV</sequence>
<evidence type="ECO:0000256" key="2">
    <source>
        <dbReference type="ARBA" id="ARBA00012438"/>
    </source>
</evidence>
<dbReference type="CDD" id="cd00082">
    <property type="entry name" value="HisKA"/>
    <property type="match status" value="1"/>
</dbReference>
<evidence type="ECO:0000313" key="8">
    <source>
        <dbReference type="Proteomes" id="UP000295293"/>
    </source>
</evidence>
<evidence type="ECO:0000256" key="3">
    <source>
        <dbReference type="ARBA" id="ARBA00022553"/>
    </source>
</evidence>
<dbReference type="InterPro" id="IPR036097">
    <property type="entry name" value="HisK_dim/P_sf"/>
</dbReference>
<evidence type="ECO:0000259" key="6">
    <source>
        <dbReference type="PROSITE" id="PS50110"/>
    </source>
</evidence>
<feature type="modified residue" description="4-aspartylphosphate" evidence="4">
    <location>
        <position position="62"/>
    </location>
</feature>
<name>A0A4R6Z0D5_9GAMM</name>
<dbReference type="EC" id="2.7.13.3" evidence="2"/>
<dbReference type="RefSeq" id="WP_133818487.1">
    <property type="nucleotide sequence ID" value="NZ_SNZH01000005.1"/>
</dbReference>
<feature type="domain" description="Response regulatory" evidence="6">
    <location>
        <begin position="13"/>
        <end position="130"/>
    </location>
</feature>
<dbReference type="SMART" id="SM00387">
    <property type="entry name" value="HATPase_c"/>
    <property type="match status" value="1"/>
</dbReference>
<dbReference type="SMART" id="SM00388">
    <property type="entry name" value="HisKA"/>
    <property type="match status" value="1"/>
</dbReference>
<gene>
    <name evidence="7" type="ORF">DFR29_105163</name>
</gene>
<evidence type="ECO:0000256" key="1">
    <source>
        <dbReference type="ARBA" id="ARBA00000085"/>
    </source>
</evidence>
<dbReference type="AlphaFoldDB" id="A0A4R6Z0D5"/>
<dbReference type="PROSITE" id="PS50109">
    <property type="entry name" value="HIS_KIN"/>
    <property type="match status" value="1"/>
</dbReference>
<dbReference type="Pfam" id="PF00072">
    <property type="entry name" value="Response_reg"/>
    <property type="match status" value="1"/>
</dbReference>
<dbReference type="PRINTS" id="PR00344">
    <property type="entry name" value="BCTRLSENSOR"/>
</dbReference>
<dbReference type="Pfam" id="PF00512">
    <property type="entry name" value="HisKA"/>
    <property type="match status" value="1"/>
</dbReference>
<protein>
    <recommendedName>
        <fullName evidence="2">histidine kinase</fullName>
        <ecNumber evidence="2">2.7.13.3</ecNumber>
    </recommendedName>
</protein>
<dbReference type="InterPro" id="IPR004358">
    <property type="entry name" value="Sig_transdc_His_kin-like_C"/>
</dbReference>
<organism evidence="7 8">
    <name type="scientific">Tahibacter aquaticus</name>
    <dbReference type="NCBI Taxonomy" id="520092"/>
    <lineage>
        <taxon>Bacteria</taxon>
        <taxon>Pseudomonadati</taxon>
        <taxon>Pseudomonadota</taxon>
        <taxon>Gammaproteobacteria</taxon>
        <taxon>Lysobacterales</taxon>
        <taxon>Rhodanobacteraceae</taxon>
        <taxon>Tahibacter</taxon>
    </lineage>
</organism>
<keyword evidence="8" id="KW-1185">Reference proteome</keyword>
<dbReference type="InterPro" id="IPR005467">
    <property type="entry name" value="His_kinase_dom"/>
</dbReference>
<comment type="catalytic activity">
    <reaction evidence="1">
        <text>ATP + protein L-histidine = ADP + protein N-phospho-L-histidine.</text>
        <dbReference type="EC" id="2.7.13.3"/>
    </reaction>
</comment>
<dbReference type="Gene3D" id="3.30.565.10">
    <property type="entry name" value="Histidine kinase-like ATPase, C-terminal domain"/>
    <property type="match status" value="1"/>
</dbReference>
<dbReference type="InterPro" id="IPR036890">
    <property type="entry name" value="HATPase_C_sf"/>
</dbReference>
<dbReference type="PANTHER" id="PTHR43547:SF2">
    <property type="entry name" value="HYBRID SIGNAL TRANSDUCTION HISTIDINE KINASE C"/>
    <property type="match status" value="1"/>
</dbReference>
<evidence type="ECO:0000256" key="4">
    <source>
        <dbReference type="PROSITE-ProRule" id="PRU00169"/>
    </source>
</evidence>
<dbReference type="Gene3D" id="3.40.50.2300">
    <property type="match status" value="1"/>
</dbReference>
<dbReference type="GO" id="GO:0000155">
    <property type="term" value="F:phosphorelay sensor kinase activity"/>
    <property type="evidence" value="ECO:0007669"/>
    <property type="project" value="InterPro"/>
</dbReference>
<accession>A0A4R6Z0D5</accession>
<dbReference type="EMBL" id="SNZH01000005">
    <property type="protein sequence ID" value="TDR44980.1"/>
    <property type="molecule type" value="Genomic_DNA"/>
</dbReference>
<dbReference type="InterPro" id="IPR003594">
    <property type="entry name" value="HATPase_dom"/>
</dbReference>
<dbReference type="PANTHER" id="PTHR43547">
    <property type="entry name" value="TWO-COMPONENT HISTIDINE KINASE"/>
    <property type="match status" value="1"/>
</dbReference>
<dbReference type="Proteomes" id="UP000295293">
    <property type="component" value="Unassembled WGS sequence"/>
</dbReference>
<comment type="caution">
    <text evidence="7">The sequence shown here is derived from an EMBL/GenBank/DDBJ whole genome shotgun (WGS) entry which is preliminary data.</text>
</comment>
<evidence type="ECO:0000259" key="5">
    <source>
        <dbReference type="PROSITE" id="PS50109"/>
    </source>
</evidence>
<dbReference type="Gene3D" id="1.10.287.130">
    <property type="match status" value="1"/>
</dbReference>
<feature type="domain" description="Histidine kinase" evidence="5">
    <location>
        <begin position="159"/>
        <end position="369"/>
    </location>
</feature>
<dbReference type="SUPFAM" id="SSF55874">
    <property type="entry name" value="ATPase domain of HSP90 chaperone/DNA topoisomerase II/histidine kinase"/>
    <property type="match status" value="1"/>
</dbReference>
<dbReference type="InterPro" id="IPR001789">
    <property type="entry name" value="Sig_transdc_resp-reg_receiver"/>
</dbReference>
<evidence type="ECO:0000313" key="7">
    <source>
        <dbReference type="EMBL" id="TDR44980.1"/>
    </source>
</evidence>
<dbReference type="Pfam" id="PF02518">
    <property type="entry name" value="HATPase_c"/>
    <property type="match status" value="1"/>
</dbReference>
<keyword evidence="3 4" id="KW-0597">Phosphoprotein</keyword>
<dbReference type="OrthoDB" id="9768069at2"/>